<dbReference type="InterPro" id="IPR052193">
    <property type="entry name" value="Peptidase_C59"/>
</dbReference>
<dbReference type="Proteomes" id="UP001139068">
    <property type="component" value="Unassembled WGS sequence"/>
</dbReference>
<comment type="similarity">
    <text evidence="1">Belongs to the peptidase C59 family.</text>
</comment>
<sequence>MCTRVLWNTNDLAVLTGRTMDWPESTQPLIVGFPRGRERNGISPAGPVDDPNPLRWTSRYASLVTTIYGVGTVDGLNEAGLAGHGLYLEATDYGARDDSRPAVQAGLWLQYLLDQAATVAEALALMEDVELLKIRVRGRDANIHVALEDVGGDSAIIEFADGRAVVHHGMQYTLMTNDPTYDEQLKSLAAQDFSHPSREIPLPGNVNAVDRFQRAAYYSALLPKPTTERQAIASVMAIMRNVSVPFGAPYAEFGVYNTEYRTVTDLTNRMYFFELTTSPSIIWAEFDRLHLDEATGPVSVDPYDDSLVGDVTDRFAPVTLAF</sequence>
<dbReference type="SUPFAM" id="SSF56235">
    <property type="entry name" value="N-terminal nucleophile aminohydrolases (Ntn hydrolases)"/>
    <property type="match status" value="1"/>
</dbReference>
<protein>
    <submittedName>
        <fullName evidence="4">Linear amide C-N hydrolase</fullName>
    </submittedName>
</protein>
<dbReference type="PANTHER" id="PTHR35527:SF2">
    <property type="entry name" value="HYDROLASE"/>
    <property type="match status" value="1"/>
</dbReference>
<name>A0ABS9YUA5_9MYCO</name>
<comment type="caution">
    <text evidence="4">The sequence shown here is derived from an EMBL/GenBank/DDBJ whole genome shotgun (WGS) entry which is preliminary data.</text>
</comment>
<dbReference type="EMBL" id="JAIVFL010000001">
    <property type="protein sequence ID" value="MCI4674732.1"/>
    <property type="molecule type" value="Genomic_DNA"/>
</dbReference>
<dbReference type="InterPro" id="IPR029055">
    <property type="entry name" value="Ntn_hydrolases_N"/>
</dbReference>
<evidence type="ECO:0000313" key="5">
    <source>
        <dbReference type="Proteomes" id="UP001139068"/>
    </source>
</evidence>
<dbReference type="Pfam" id="PF02275">
    <property type="entry name" value="CBAH"/>
    <property type="match status" value="1"/>
</dbReference>
<evidence type="ECO:0000313" key="4">
    <source>
        <dbReference type="EMBL" id="MCI4674732.1"/>
    </source>
</evidence>
<dbReference type="PANTHER" id="PTHR35527">
    <property type="entry name" value="CHOLOYLGLYCINE HYDROLASE"/>
    <property type="match status" value="1"/>
</dbReference>
<feature type="domain" description="Choloylglycine hydrolase/NAAA C-terminal" evidence="3">
    <location>
        <begin position="2"/>
        <end position="293"/>
    </location>
</feature>
<dbReference type="RefSeq" id="WP_243071128.1">
    <property type="nucleotide sequence ID" value="NZ_JAIVFL010000001.1"/>
</dbReference>
<keyword evidence="2 4" id="KW-0378">Hydrolase</keyword>
<gene>
    <name evidence="4" type="ORF">K9U37_07345</name>
</gene>
<dbReference type="InterPro" id="IPR029132">
    <property type="entry name" value="CBAH/NAAA_C"/>
</dbReference>
<proteinExistence type="inferred from homology"/>
<evidence type="ECO:0000256" key="1">
    <source>
        <dbReference type="ARBA" id="ARBA00006625"/>
    </source>
</evidence>
<evidence type="ECO:0000259" key="3">
    <source>
        <dbReference type="Pfam" id="PF02275"/>
    </source>
</evidence>
<dbReference type="Gene3D" id="3.60.60.10">
    <property type="entry name" value="Penicillin V Acylase, Chain A"/>
    <property type="match status" value="1"/>
</dbReference>
<keyword evidence="5" id="KW-1185">Reference proteome</keyword>
<organism evidence="4 5">
    <name type="scientific">Candidatus Mycolicibacterium alkanivorans</name>
    <dbReference type="NCBI Taxonomy" id="2954114"/>
    <lineage>
        <taxon>Bacteria</taxon>
        <taxon>Bacillati</taxon>
        <taxon>Actinomycetota</taxon>
        <taxon>Actinomycetes</taxon>
        <taxon>Mycobacteriales</taxon>
        <taxon>Mycobacteriaceae</taxon>
        <taxon>Mycolicibacterium</taxon>
    </lineage>
</organism>
<accession>A0ABS9YUA5</accession>
<dbReference type="CDD" id="cd01902">
    <property type="entry name" value="Ntn_CGH"/>
    <property type="match status" value="1"/>
</dbReference>
<dbReference type="GO" id="GO:0016787">
    <property type="term" value="F:hydrolase activity"/>
    <property type="evidence" value="ECO:0007669"/>
    <property type="project" value="UniProtKB-KW"/>
</dbReference>
<evidence type="ECO:0000256" key="2">
    <source>
        <dbReference type="ARBA" id="ARBA00022801"/>
    </source>
</evidence>
<reference evidence="4" key="1">
    <citation type="journal article" date="2022" name="ISME J.">
        <title>Identification of active gaseous-alkane degraders at natural gas seeps.</title>
        <authorList>
            <person name="Farhan Ul Haque M."/>
            <person name="Hernandez M."/>
            <person name="Crombie A.T."/>
            <person name="Murrell J.C."/>
        </authorList>
    </citation>
    <scope>NUCLEOTIDE SEQUENCE</scope>
    <source>
        <strain evidence="4">ANDR5</strain>
    </source>
</reference>